<dbReference type="OrthoDB" id="391763at2"/>
<gene>
    <name evidence="1" type="ORF">CXP39_01505</name>
</gene>
<dbReference type="Proteomes" id="UP000233419">
    <property type="component" value="Chromosome"/>
</dbReference>
<dbReference type="RefSeq" id="WP_027048168.1">
    <property type="nucleotide sequence ID" value="NZ_CP025257.1"/>
</dbReference>
<reference evidence="1 2" key="1">
    <citation type="submission" date="2017-12" db="EMBL/GenBank/DDBJ databases">
        <title>Mesoplasma syrphidae YJS, Complete Genome.</title>
        <authorList>
            <person name="Knight T.F."/>
            <person name="Citino T."/>
            <person name="Rubinstein R."/>
            <person name="Neuschaefer Z."/>
        </authorList>
    </citation>
    <scope>NUCLEOTIDE SEQUENCE [LARGE SCALE GENOMIC DNA]</scope>
    <source>
        <strain evidence="1 2">YJS</strain>
    </source>
</reference>
<keyword evidence="2" id="KW-1185">Reference proteome</keyword>
<dbReference type="KEGG" id="msyr:CXP39_01505"/>
<proteinExistence type="predicted"/>
<name>A0A2K9CCU6_9MOLU</name>
<protein>
    <submittedName>
        <fullName evidence="1">Uncharacterized protein</fullName>
    </submittedName>
</protein>
<organism evidence="1 2">
    <name type="scientific">Mesoplasma syrphidae</name>
    <dbReference type="NCBI Taxonomy" id="225999"/>
    <lineage>
        <taxon>Bacteria</taxon>
        <taxon>Bacillati</taxon>
        <taxon>Mycoplasmatota</taxon>
        <taxon>Mollicutes</taxon>
        <taxon>Entomoplasmatales</taxon>
        <taxon>Entomoplasmataceae</taxon>
        <taxon>Mesoplasma</taxon>
    </lineage>
</organism>
<evidence type="ECO:0000313" key="2">
    <source>
        <dbReference type="Proteomes" id="UP000233419"/>
    </source>
</evidence>
<sequence>MINKFNIDVYATLEIRNDGMIFSVFKYIGNNPILLFTRKSIAPAVLSSNWLDKEEHVKDTAKTAKEFSKMISEFENSYDGLKIDNVILIAPNKNIKYTEKPFTSNFVSESNPHGIIVTKKVIKKIISDLKIKSKVENCEIFSEEIIEIQADNKCTTLERIANIQTEKLTVRIKFVHISEQMLNSHRMVITKAGKEVLKVNGVNTRISSLYNAVADQYNKKQRVLVIDWKESQIEAGVFEGRKLVCLKTFVDGTDKIISMISKKLRVSKEIAKKYLMHNLDFGSNNNDQSVVYQNWNSTNKALDKMTGLQIKDAVATIFDSFYGPIKRNMSKNFTQGELITHNFGTITEIPGVETILRGGSKFANDYVYGKRIFGANNNHEMVSAIGAVNYAKIMNSRRKERQDKIVTSIYSGINIQQSRDQETENRAFGNFVPKKSRFNANQPLFLKDNGILIDEKKFKS</sequence>
<dbReference type="EMBL" id="CP025257">
    <property type="protein sequence ID" value="AUF83474.1"/>
    <property type="molecule type" value="Genomic_DNA"/>
</dbReference>
<accession>A0A2K9CCU6</accession>
<dbReference type="AlphaFoldDB" id="A0A2K9CCU6"/>
<evidence type="ECO:0000313" key="1">
    <source>
        <dbReference type="EMBL" id="AUF83474.1"/>
    </source>
</evidence>